<feature type="non-terminal residue" evidence="1">
    <location>
        <position position="44"/>
    </location>
</feature>
<evidence type="ECO:0000313" key="1">
    <source>
        <dbReference type="EMBL" id="KKL26801.1"/>
    </source>
</evidence>
<gene>
    <name evidence="1" type="ORF">LCGC14_2391640</name>
</gene>
<name>A0A0F9EAC9_9ZZZZ</name>
<proteinExistence type="predicted"/>
<dbReference type="EMBL" id="LAZR01035704">
    <property type="protein sequence ID" value="KKL26801.1"/>
    <property type="molecule type" value="Genomic_DNA"/>
</dbReference>
<reference evidence="1" key="1">
    <citation type="journal article" date="2015" name="Nature">
        <title>Complex archaea that bridge the gap between prokaryotes and eukaryotes.</title>
        <authorList>
            <person name="Spang A."/>
            <person name="Saw J.H."/>
            <person name="Jorgensen S.L."/>
            <person name="Zaremba-Niedzwiedzka K."/>
            <person name="Martijn J."/>
            <person name="Lind A.E."/>
            <person name="van Eijk R."/>
            <person name="Schleper C."/>
            <person name="Guy L."/>
            <person name="Ettema T.J."/>
        </authorList>
    </citation>
    <scope>NUCLEOTIDE SEQUENCE</scope>
</reference>
<comment type="caution">
    <text evidence="1">The sequence shown here is derived from an EMBL/GenBank/DDBJ whole genome shotgun (WGS) entry which is preliminary data.</text>
</comment>
<sequence>MAKIEERETMDLTDWKHILTFGDSCDIYGKDNKRVIVDRDTGQV</sequence>
<protein>
    <submittedName>
        <fullName evidence="1">Uncharacterized protein</fullName>
    </submittedName>
</protein>
<dbReference type="AlphaFoldDB" id="A0A0F9EAC9"/>
<organism evidence="1">
    <name type="scientific">marine sediment metagenome</name>
    <dbReference type="NCBI Taxonomy" id="412755"/>
    <lineage>
        <taxon>unclassified sequences</taxon>
        <taxon>metagenomes</taxon>
        <taxon>ecological metagenomes</taxon>
    </lineage>
</organism>
<accession>A0A0F9EAC9</accession>